<dbReference type="EMBL" id="CP021106">
    <property type="protein sequence ID" value="ARO88455.1"/>
    <property type="molecule type" value="Genomic_DNA"/>
</dbReference>
<evidence type="ECO:0000256" key="1">
    <source>
        <dbReference type="SAM" id="SignalP"/>
    </source>
</evidence>
<organism evidence="2 3">
    <name type="scientific">Nitrosospira lacus</name>
    <dbReference type="NCBI Taxonomy" id="1288494"/>
    <lineage>
        <taxon>Bacteria</taxon>
        <taxon>Pseudomonadati</taxon>
        <taxon>Pseudomonadota</taxon>
        <taxon>Betaproteobacteria</taxon>
        <taxon>Nitrosomonadales</taxon>
        <taxon>Nitrosomonadaceae</taxon>
        <taxon>Nitrosospira</taxon>
    </lineage>
</organism>
<protein>
    <submittedName>
        <fullName evidence="2">Uncharacterized protein</fullName>
    </submittedName>
</protein>
<dbReference type="eggNOG" id="ENOG50315R4">
    <property type="taxonomic scope" value="Bacteria"/>
</dbReference>
<feature type="signal peptide" evidence="1">
    <location>
        <begin position="1"/>
        <end position="21"/>
    </location>
</feature>
<accession>A0A1W6SRR5</accession>
<keyword evidence="3" id="KW-1185">Reference proteome</keyword>
<keyword evidence="1" id="KW-0732">Signal</keyword>
<feature type="chain" id="PRO_5010885115" evidence="1">
    <location>
        <begin position="22"/>
        <end position="172"/>
    </location>
</feature>
<proteinExistence type="predicted"/>
<evidence type="ECO:0000313" key="2">
    <source>
        <dbReference type="EMBL" id="ARO88455.1"/>
    </source>
</evidence>
<reference evidence="2 3" key="1">
    <citation type="journal article" date="2015" name="Int. J. Syst. Evol. Microbiol.">
        <title>Nitrosospira lacus sp. nov., a psychrotolerant, ammonia-oxidizing bacterium from sandy lake sediment.</title>
        <authorList>
            <person name="Urakawa H."/>
            <person name="Garcia J.C."/>
            <person name="Nielsen J.L."/>
            <person name="Le V.Q."/>
            <person name="Kozlowski J.A."/>
            <person name="Stein L.Y."/>
            <person name="Lim C.K."/>
            <person name="Pommerening-Roser A."/>
            <person name="Martens-Habbena W."/>
            <person name="Stahl D.A."/>
            <person name="Klotz M.G."/>
        </authorList>
    </citation>
    <scope>NUCLEOTIDE SEQUENCE [LARGE SCALE GENOMIC DNA]</scope>
    <source>
        <strain evidence="2 3">APG3</strain>
    </source>
</reference>
<dbReference type="KEGG" id="nlc:EBAPG3_012115"/>
<sequence length="172" mass="19154">MLRFLKIFAAALSFVSLGALAQTEAVPFAYEKISVTPSGKRVAVSFRERSCKSGECPEVDAGMWGMDGGIPRFVTGVFVVSIDGREFVIPRKFYQDLTNTYRLRIFEKNARIVIELKGGEGAGAYTARFKLGGMCGFEREVCAEVCKEIWERTTWYNAFAYAADPRCESGIQ</sequence>
<dbReference type="Proteomes" id="UP000012179">
    <property type="component" value="Chromosome"/>
</dbReference>
<gene>
    <name evidence="2" type="ORF">EBAPG3_012115</name>
</gene>
<evidence type="ECO:0000313" key="3">
    <source>
        <dbReference type="Proteomes" id="UP000012179"/>
    </source>
</evidence>
<dbReference type="AlphaFoldDB" id="A0A1W6SRR5"/>
<name>A0A1W6SRR5_9PROT</name>